<evidence type="ECO:0000256" key="9">
    <source>
        <dbReference type="RuleBase" id="RU361167"/>
    </source>
</evidence>
<dbReference type="EMBL" id="JACVFC010000001">
    <property type="protein sequence ID" value="MBC9929485.1"/>
    <property type="molecule type" value="Genomic_DNA"/>
</dbReference>
<evidence type="ECO:0000256" key="5">
    <source>
        <dbReference type="ARBA" id="ARBA00023001"/>
    </source>
</evidence>
<dbReference type="NCBIfam" id="TIGR04183">
    <property type="entry name" value="Por_Secre_tail"/>
    <property type="match status" value="1"/>
</dbReference>
<feature type="active site" description="Nucleophile" evidence="8">
    <location>
        <position position="155"/>
    </location>
</feature>
<evidence type="ECO:0000256" key="1">
    <source>
        <dbReference type="ARBA" id="ARBA00000966"/>
    </source>
</evidence>
<dbReference type="InterPro" id="IPR012341">
    <property type="entry name" value="6hp_glycosidase-like_sf"/>
</dbReference>
<dbReference type="Gene3D" id="2.60.40.10">
    <property type="entry name" value="Immunoglobulins"/>
    <property type="match status" value="1"/>
</dbReference>
<keyword evidence="7 9" id="KW-0119">Carbohydrate metabolism</keyword>
<evidence type="ECO:0000256" key="4">
    <source>
        <dbReference type="ARBA" id="ARBA00022801"/>
    </source>
</evidence>
<proteinExistence type="inferred from homology"/>
<dbReference type="SUPFAM" id="SSF49785">
    <property type="entry name" value="Galactose-binding domain-like"/>
    <property type="match status" value="1"/>
</dbReference>
<comment type="catalytic activity">
    <reaction evidence="1">
        <text>Endohydrolysis of (1-&gt;4)-beta-D-glucosidic linkages in cellulose, lichenin and cereal beta-D-glucans.</text>
        <dbReference type="EC" id="3.2.1.4"/>
    </reaction>
</comment>
<evidence type="ECO:0000256" key="3">
    <source>
        <dbReference type="ARBA" id="ARBA00022729"/>
    </source>
</evidence>
<dbReference type="Gene3D" id="2.60.40.4070">
    <property type="match status" value="1"/>
</dbReference>
<dbReference type="SUPFAM" id="SSF48208">
    <property type="entry name" value="Six-hairpin glycosidases"/>
    <property type="match status" value="1"/>
</dbReference>
<keyword evidence="7 9" id="KW-0624">Polysaccharide degradation</keyword>
<reference evidence="12 13" key="1">
    <citation type="submission" date="2020-09" db="EMBL/GenBank/DDBJ databases">
        <title>Genome sequences of type strains of Chitinophaga qingshengii and Chitinophaga varians.</title>
        <authorList>
            <person name="Kittiwongwattana C."/>
        </authorList>
    </citation>
    <scope>NUCLEOTIDE SEQUENCE [LARGE SCALE GENOMIC DNA]</scope>
    <source>
        <strain evidence="12 13">JCM 30026</strain>
    </source>
</reference>
<evidence type="ECO:0000256" key="8">
    <source>
        <dbReference type="PROSITE-ProRule" id="PRU10058"/>
    </source>
</evidence>
<dbReference type="InterPro" id="IPR002037">
    <property type="entry name" value="Glyco_hydro_8"/>
</dbReference>
<comment type="similarity">
    <text evidence="2 9">Belongs to the glycosyl hydrolase 8 (cellulase D) family.</text>
</comment>
<dbReference type="EC" id="3.2.1.-" evidence="9"/>
<organism evidence="12 13">
    <name type="scientific">Chitinophaga qingshengii</name>
    <dbReference type="NCBI Taxonomy" id="1569794"/>
    <lineage>
        <taxon>Bacteria</taxon>
        <taxon>Pseudomonadati</taxon>
        <taxon>Bacteroidota</taxon>
        <taxon>Chitinophagia</taxon>
        <taxon>Chitinophagales</taxon>
        <taxon>Chitinophagaceae</taxon>
        <taxon>Chitinophaga</taxon>
    </lineage>
</organism>
<keyword evidence="5" id="KW-0136">Cellulose degradation</keyword>
<keyword evidence="4 9" id="KW-0378">Hydrolase</keyword>
<dbReference type="PROSITE" id="PS50022">
    <property type="entry name" value="FA58C_3"/>
    <property type="match status" value="1"/>
</dbReference>
<dbReference type="InterPro" id="IPR026444">
    <property type="entry name" value="Secre_tail"/>
</dbReference>
<keyword evidence="3 10" id="KW-0732">Signal</keyword>
<dbReference type="Gene3D" id="1.50.10.10">
    <property type="match status" value="1"/>
</dbReference>
<evidence type="ECO:0000313" key="12">
    <source>
        <dbReference type="EMBL" id="MBC9929485.1"/>
    </source>
</evidence>
<evidence type="ECO:0000256" key="10">
    <source>
        <dbReference type="SAM" id="SignalP"/>
    </source>
</evidence>
<evidence type="ECO:0000256" key="7">
    <source>
        <dbReference type="ARBA" id="ARBA00023326"/>
    </source>
</evidence>
<dbReference type="Pfam" id="PF01270">
    <property type="entry name" value="Glyco_hydro_8"/>
    <property type="match status" value="1"/>
</dbReference>
<accession>A0ABR7TIL4</accession>
<dbReference type="InterPro" id="IPR019834">
    <property type="entry name" value="Glyco_hydro_8_CS"/>
</dbReference>
<dbReference type="InterPro" id="IPR008979">
    <property type="entry name" value="Galactose-bd-like_sf"/>
</dbReference>
<feature type="chain" id="PRO_5046500921" description="Glucanase" evidence="10">
    <location>
        <begin position="23"/>
        <end position="739"/>
    </location>
</feature>
<dbReference type="InterPro" id="IPR000421">
    <property type="entry name" value="FA58C"/>
</dbReference>
<dbReference type="Pfam" id="PF17957">
    <property type="entry name" value="Big_7"/>
    <property type="match status" value="1"/>
</dbReference>
<keyword evidence="6 9" id="KW-0326">Glycosidase</keyword>
<protein>
    <recommendedName>
        <fullName evidence="9">Glucanase</fullName>
        <ecNumber evidence="9">3.2.1.-</ecNumber>
    </recommendedName>
</protein>
<dbReference type="PROSITE" id="PS00812">
    <property type="entry name" value="GLYCOSYL_HYDROL_F8"/>
    <property type="match status" value="1"/>
</dbReference>
<feature type="signal peptide" evidence="10">
    <location>
        <begin position="1"/>
        <end position="22"/>
    </location>
</feature>
<keyword evidence="13" id="KW-1185">Reference proteome</keyword>
<dbReference type="Pfam" id="PF00754">
    <property type="entry name" value="F5_F8_type_C"/>
    <property type="match status" value="1"/>
</dbReference>
<dbReference type="Proteomes" id="UP000659124">
    <property type="component" value="Unassembled WGS sequence"/>
</dbReference>
<dbReference type="Gene3D" id="2.60.120.260">
    <property type="entry name" value="Galactose-binding domain-like"/>
    <property type="match status" value="1"/>
</dbReference>
<evidence type="ECO:0000259" key="11">
    <source>
        <dbReference type="PROSITE" id="PS50022"/>
    </source>
</evidence>
<sequence>MIKHLSFLLAVLLSTAGICVQAQNKPFPQAISYPNCIKPNNVTQAAMNASVASYYDYWKAAYLKNNLTTLPGGYYVKGDITGNPDGFVALGSSEGQGYGMVIVALMAGHDPNAQTIFNGLFKTARAYHSVNNHKLMGWVVANATAAQGHFDSATDGDMDIAYALILAHYQWGSGGTINYLAEAKDMINNGLKASYVTNSKRLGLSDSDSKSTLDTRPSDWMIDHMRAFYQETGDATWNTVINTCYSVYSQFSATYTPNTGLISDFVVKNPPEPAPQNFLDEYPPTNEYNYNACRVPLRIVMDYAMFGNSNALTITNKMVNWIKTKTNNNPTAIVDGYKLNGSNRGTGQEAVFIGPFVAASVVSSNNQAFLNAGWNWLKSAKSGYYSDSYGLLCQLFISGNWWIPGSGGGPVNVPPTVSITSPANNAAYTAPASVTINADAADSDGTVTKVEFFNGSTKLGEDTSSPYSYTWNNVAAGTYSLTAKATDNGNSSTTSSAVSITVSATPGCNPVEASGDDGNVAANVLDNDLNTRWSASGDGQWIQFCLGSAQSVTGVDIAFYKGTERKAKFDILVSNDGTNWTTVAAGRQSSGTSNAFESFNFTAVTAKYVRILGHGNNVNAWNSYTEVKVKTQTAFAAASSIAVIHPVNDAPKAAKLQVDAYPIPFREDLHVTYTLEKAGVASVIVYNLTGQPVAVLANGQQSAGSHQATFHGGRQAAGVYIIKLVQDGNTVIKRIVKEQ</sequence>
<evidence type="ECO:0000256" key="2">
    <source>
        <dbReference type="ARBA" id="ARBA00009209"/>
    </source>
</evidence>
<evidence type="ECO:0000313" key="13">
    <source>
        <dbReference type="Proteomes" id="UP000659124"/>
    </source>
</evidence>
<gene>
    <name evidence="12" type="ORF">ICL07_03810</name>
</gene>
<dbReference type="PRINTS" id="PR00735">
    <property type="entry name" value="GLHYDRLASE8"/>
</dbReference>
<evidence type="ECO:0000256" key="6">
    <source>
        <dbReference type="ARBA" id="ARBA00023295"/>
    </source>
</evidence>
<feature type="domain" description="F5/8 type C" evidence="11">
    <location>
        <begin position="483"/>
        <end position="634"/>
    </location>
</feature>
<name>A0ABR7TIL4_9BACT</name>
<dbReference type="InterPro" id="IPR008928">
    <property type="entry name" value="6-hairpin_glycosidase_sf"/>
</dbReference>
<dbReference type="InterPro" id="IPR013783">
    <property type="entry name" value="Ig-like_fold"/>
</dbReference>
<dbReference type="RefSeq" id="WP_188086609.1">
    <property type="nucleotide sequence ID" value="NZ_JACVFC010000001.1"/>
</dbReference>
<comment type="caution">
    <text evidence="12">The sequence shown here is derived from an EMBL/GenBank/DDBJ whole genome shotgun (WGS) entry which is preliminary data.</text>
</comment>